<proteinExistence type="predicted"/>
<reference evidence="2" key="1">
    <citation type="submission" date="2022-10" db="EMBL/GenBank/DDBJ databases">
        <title>Hoeflea sp. G2-23, isolated from marine algae.</title>
        <authorList>
            <person name="Kristyanto S."/>
            <person name="Kim J.M."/>
            <person name="Jeon C.O."/>
        </authorList>
    </citation>
    <scope>NUCLEOTIDE SEQUENCE</scope>
    <source>
        <strain evidence="2">G2-23</strain>
    </source>
</reference>
<dbReference type="PROSITE" id="PS51257">
    <property type="entry name" value="PROKAR_LIPOPROTEIN"/>
    <property type="match status" value="1"/>
</dbReference>
<accession>A0ABT3Z7J1</accession>
<evidence type="ECO:0000313" key="2">
    <source>
        <dbReference type="EMBL" id="MCY0147748.1"/>
    </source>
</evidence>
<gene>
    <name evidence="2" type="ORF">OEG84_08475</name>
</gene>
<name>A0ABT3Z7J1_9HYPH</name>
<dbReference type="RefSeq" id="WP_267653345.1">
    <property type="nucleotide sequence ID" value="NZ_JAOVZR010000001.1"/>
</dbReference>
<feature type="signal peptide" evidence="1">
    <location>
        <begin position="1"/>
        <end position="20"/>
    </location>
</feature>
<sequence>MTPFKITTILVLALTLASCANTIRGIGRDVNDSANAVGDAVAGN</sequence>
<keyword evidence="3" id="KW-1185">Reference proteome</keyword>
<organism evidence="2 3">
    <name type="scientific">Hoeflea algicola</name>
    <dbReference type="NCBI Taxonomy" id="2983763"/>
    <lineage>
        <taxon>Bacteria</taxon>
        <taxon>Pseudomonadati</taxon>
        <taxon>Pseudomonadota</taxon>
        <taxon>Alphaproteobacteria</taxon>
        <taxon>Hyphomicrobiales</taxon>
        <taxon>Rhizobiaceae</taxon>
        <taxon>Hoeflea</taxon>
    </lineage>
</organism>
<protein>
    <submittedName>
        <fullName evidence="2">Entericidin EcnAB</fullName>
    </submittedName>
</protein>
<keyword evidence="1" id="KW-0732">Signal</keyword>
<evidence type="ECO:0000256" key="1">
    <source>
        <dbReference type="SAM" id="SignalP"/>
    </source>
</evidence>
<feature type="chain" id="PRO_5046979993" evidence="1">
    <location>
        <begin position="21"/>
        <end position="44"/>
    </location>
</feature>
<dbReference type="EMBL" id="JAOVZR010000001">
    <property type="protein sequence ID" value="MCY0147748.1"/>
    <property type="molecule type" value="Genomic_DNA"/>
</dbReference>
<evidence type="ECO:0000313" key="3">
    <source>
        <dbReference type="Proteomes" id="UP001073227"/>
    </source>
</evidence>
<comment type="caution">
    <text evidence="2">The sequence shown here is derived from an EMBL/GenBank/DDBJ whole genome shotgun (WGS) entry which is preliminary data.</text>
</comment>
<dbReference type="Proteomes" id="UP001073227">
    <property type="component" value="Unassembled WGS sequence"/>
</dbReference>